<reference evidence="10" key="1">
    <citation type="submission" date="2022-07" db="EMBL/GenBank/DDBJ databases">
        <title>Fungi with potential for degradation of polypropylene.</title>
        <authorList>
            <person name="Gostincar C."/>
        </authorList>
    </citation>
    <scope>NUCLEOTIDE SEQUENCE</scope>
    <source>
        <strain evidence="10">EXF-13308</strain>
    </source>
</reference>
<dbReference type="SUPFAM" id="SSF53474">
    <property type="entry name" value="alpha/beta-Hydrolases"/>
    <property type="match status" value="1"/>
</dbReference>
<dbReference type="Proteomes" id="UP001174694">
    <property type="component" value="Unassembled WGS sequence"/>
</dbReference>
<dbReference type="GO" id="GO:0005576">
    <property type="term" value="C:extracellular region"/>
    <property type="evidence" value="ECO:0007669"/>
    <property type="project" value="UniProtKB-SubCell"/>
</dbReference>
<evidence type="ECO:0000256" key="8">
    <source>
        <dbReference type="RuleBase" id="RU361235"/>
    </source>
</evidence>
<evidence type="ECO:0000256" key="3">
    <source>
        <dbReference type="ARBA" id="ARBA00022525"/>
    </source>
</evidence>
<comment type="subcellular location">
    <subcellularLocation>
        <location evidence="1">Secreted</location>
    </subcellularLocation>
</comment>
<organism evidence="10 11">
    <name type="scientific">Pleurostoma richardsiae</name>
    <dbReference type="NCBI Taxonomy" id="41990"/>
    <lineage>
        <taxon>Eukaryota</taxon>
        <taxon>Fungi</taxon>
        <taxon>Dikarya</taxon>
        <taxon>Ascomycota</taxon>
        <taxon>Pezizomycotina</taxon>
        <taxon>Sordariomycetes</taxon>
        <taxon>Sordariomycetidae</taxon>
        <taxon>Calosphaeriales</taxon>
        <taxon>Pleurostomataceae</taxon>
        <taxon>Pleurostoma</taxon>
    </lineage>
</organism>
<feature type="chain" id="PRO_5041483972" description="Carboxylic ester hydrolase" evidence="8">
    <location>
        <begin position="20"/>
        <end position="579"/>
    </location>
</feature>
<keyword evidence="11" id="KW-1185">Reference proteome</keyword>
<evidence type="ECO:0000313" key="11">
    <source>
        <dbReference type="Proteomes" id="UP001174694"/>
    </source>
</evidence>
<keyword evidence="6" id="KW-0443">Lipid metabolism</keyword>
<dbReference type="InterPro" id="IPR050309">
    <property type="entry name" value="Type-B_Carboxylest/Lipase"/>
</dbReference>
<sequence length="579" mass="61440">MRTLAGIITFAALSALVAALPAPVPAPVPEPVPSPALAGRASKPTVSLGPSATVIGTSLLGVESFKGIPFADPPTGSLRLKPPQKLSTALGTFDATGNAAACPQMFFSTGGNDFLTSVLGDLLNTPLFQTVTDQSEDCLSITVARPAGTTAGAKLPVLFWIFGGGFELGWSGMYDGTSLLLNGISKSLPFVFVAVNYRVGGFGFMPGKEILADGSANLGLLDQRMGLEWVADNIEAFGGDPTKVTIWGESAGAISVFDQMALYGGNNQYNDQALFRGAIMNSGSIVPADPVDCPKGQVVYDTVVEEAGCSSAADTLACLRSVDYDTFLNAANSVPGILSYTSVALSYVPRPDGTALTDSPDVLAQNGQYAAVPMIIGDQEDEGTLFSLFQSNITSTNKLVDYLSTVFFHDATTAQISALVATYDPIITEGSPFRTSIFNEIYPGFKRLAAILGDLVFTLTRRAFLNTALAVNPSVPAWSYLSSYDYGTPILGTFHGSDLLQVFYGVLPNYASASIQTYYFNFLYNLDPNVGTAGYPSWPQWGTGKQLMQFFNDKSALLADDFRSDSYDWIADNVPVLHI</sequence>
<feature type="domain" description="Carboxylesterase type B" evidence="9">
    <location>
        <begin position="58"/>
        <end position="546"/>
    </location>
</feature>
<dbReference type="EC" id="3.1.1.-" evidence="8"/>
<evidence type="ECO:0000256" key="7">
    <source>
        <dbReference type="ARBA" id="ARBA00023180"/>
    </source>
</evidence>
<dbReference type="EMBL" id="JANBVO010000009">
    <property type="protein sequence ID" value="KAJ9149900.1"/>
    <property type="molecule type" value="Genomic_DNA"/>
</dbReference>
<comment type="caution">
    <text evidence="10">The sequence shown here is derived from an EMBL/GenBank/DDBJ whole genome shotgun (WGS) entry which is preliminary data.</text>
</comment>
<evidence type="ECO:0000256" key="5">
    <source>
        <dbReference type="ARBA" id="ARBA00022801"/>
    </source>
</evidence>
<evidence type="ECO:0000256" key="4">
    <source>
        <dbReference type="ARBA" id="ARBA00022729"/>
    </source>
</evidence>
<evidence type="ECO:0000256" key="6">
    <source>
        <dbReference type="ARBA" id="ARBA00023098"/>
    </source>
</evidence>
<keyword evidence="5 8" id="KW-0378">Hydrolase</keyword>
<feature type="signal peptide" evidence="8">
    <location>
        <begin position="1"/>
        <end position="19"/>
    </location>
</feature>
<keyword evidence="3" id="KW-0964">Secreted</keyword>
<dbReference type="InterPro" id="IPR029058">
    <property type="entry name" value="AB_hydrolase_fold"/>
</dbReference>
<proteinExistence type="inferred from homology"/>
<gene>
    <name evidence="10" type="ORF">NKR23_g4111</name>
</gene>
<evidence type="ECO:0000313" key="10">
    <source>
        <dbReference type="EMBL" id="KAJ9149900.1"/>
    </source>
</evidence>
<dbReference type="AlphaFoldDB" id="A0AA38S5U7"/>
<keyword evidence="4 8" id="KW-0732">Signal</keyword>
<evidence type="ECO:0000256" key="2">
    <source>
        <dbReference type="ARBA" id="ARBA00005964"/>
    </source>
</evidence>
<comment type="similarity">
    <text evidence="2 8">Belongs to the type-B carboxylesterase/lipase family.</text>
</comment>
<dbReference type="GO" id="GO:0006629">
    <property type="term" value="P:lipid metabolic process"/>
    <property type="evidence" value="ECO:0007669"/>
    <property type="project" value="UniProtKB-KW"/>
</dbReference>
<protein>
    <recommendedName>
        <fullName evidence="8">Carboxylic ester hydrolase</fullName>
        <ecNumber evidence="8">3.1.1.-</ecNumber>
    </recommendedName>
</protein>
<dbReference type="GO" id="GO:0016787">
    <property type="term" value="F:hydrolase activity"/>
    <property type="evidence" value="ECO:0007669"/>
    <property type="project" value="UniProtKB-KW"/>
</dbReference>
<keyword evidence="7" id="KW-0325">Glycoprotein</keyword>
<dbReference type="PROSITE" id="PS00122">
    <property type="entry name" value="CARBOXYLESTERASE_B_1"/>
    <property type="match status" value="1"/>
</dbReference>
<dbReference type="InterPro" id="IPR002018">
    <property type="entry name" value="CarbesteraseB"/>
</dbReference>
<evidence type="ECO:0000256" key="1">
    <source>
        <dbReference type="ARBA" id="ARBA00004613"/>
    </source>
</evidence>
<dbReference type="PANTHER" id="PTHR11559">
    <property type="entry name" value="CARBOXYLESTERASE"/>
    <property type="match status" value="1"/>
</dbReference>
<accession>A0AA38S5U7</accession>
<dbReference type="FunFam" id="3.40.50.1820:FF:000213">
    <property type="entry name" value="Carboxylic ester hydrolase"/>
    <property type="match status" value="1"/>
</dbReference>
<name>A0AA38S5U7_9PEZI</name>
<dbReference type="Pfam" id="PF00135">
    <property type="entry name" value="COesterase"/>
    <property type="match status" value="1"/>
</dbReference>
<evidence type="ECO:0000259" key="9">
    <source>
        <dbReference type="Pfam" id="PF00135"/>
    </source>
</evidence>
<dbReference type="InterPro" id="IPR019826">
    <property type="entry name" value="Carboxylesterase_B_AS"/>
</dbReference>
<dbReference type="Gene3D" id="3.40.50.1820">
    <property type="entry name" value="alpha/beta hydrolase"/>
    <property type="match status" value="1"/>
</dbReference>